<proteinExistence type="predicted"/>
<gene>
    <name evidence="1" type="ordered locus">ZICARI_138</name>
</gene>
<dbReference type="STRING" id="871271.ZICARI_138"/>
<dbReference type="AlphaFoldDB" id="E0TIX0"/>
<dbReference type="KEGG" id="zin:ZICARI_138"/>
<evidence type="ECO:0000313" key="1">
    <source>
        <dbReference type="EMBL" id="ADM89747.1"/>
    </source>
</evidence>
<protein>
    <submittedName>
        <fullName evidence="1">Acyl carrier protein</fullName>
    </submittedName>
</protein>
<organism evidence="1 2">
    <name type="scientific">Zinderia insecticola (strain CARI)</name>
    <dbReference type="NCBI Taxonomy" id="871271"/>
    <lineage>
        <taxon>Bacteria</taxon>
        <taxon>Pseudomonadati</taxon>
        <taxon>Pseudomonadota</taxon>
        <taxon>Betaproteobacteria</taxon>
        <taxon>Burkholderiales</taxon>
        <taxon>Oxalobacteraceae</taxon>
        <taxon>Candidatus Zinderia</taxon>
    </lineage>
</organism>
<evidence type="ECO:0000313" key="2">
    <source>
        <dbReference type="Proteomes" id="UP000001303"/>
    </source>
</evidence>
<sequence>MLNKIYNKIIKIFYKNYKNSLYKKNILLDSLDKIEFIMNIEEKFNFNFNNIENIKNIKNIIIFIKKNKINV</sequence>
<dbReference type="EMBL" id="CP002161">
    <property type="protein sequence ID" value="ADM89747.1"/>
    <property type="molecule type" value="Genomic_DNA"/>
</dbReference>
<dbReference type="Gene3D" id="1.10.1200.10">
    <property type="entry name" value="ACP-like"/>
    <property type="match status" value="1"/>
</dbReference>
<reference key="2">
    <citation type="submission" date="2010-08" db="EMBL/GenBank/DDBJ databases">
        <title>Functional convergence in reduced genomes of bacterial symbionts spanning 200 million years of evolution.</title>
        <authorList>
            <person name="McCutcheon J.P."/>
            <person name="Moran N.A."/>
        </authorList>
    </citation>
    <scope>NUCLEOTIDE SEQUENCE</scope>
    <source>
        <strain>CARI</strain>
    </source>
</reference>
<dbReference type="InterPro" id="IPR036736">
    <property type="entry name" value="ACP-like_sf"/>
</dbReference>
<keyword evidence="2" id="KW-1185">Reference proteome</keyword>
<dbReference type="SUPFAM" id="SSF47336">
    <property type="entry name" value="ACP-like"/>
    <property type="match status" value="1"/>
</dbReference>
<reference evidence="1 2" key="1">
    <citation type="journal article" date="2010" name="Genome Biol. Evol.">
        <title>Functional convergence in reduced genomes of bacterial symbionts spanning 200 My of evolution.</title>
        <authorList>
            <person name="McCutcheon J.P."/>
            <person name="Moran N.A."/>
        </authorList>
    </citation>
    <scope>NUCLEOTIDE SEQUENCE [LARGE SCALE GENOMIC DNA]</scope>
    <source>
        <strain evidence="1 2">CARI</strain>
    </source>
</reference>
<name>E0TIX0_ZINIC</name>
<dbReference type="Proteomes" id="UP000001303">
    <property type="component" value="Chromosome"/>
</dbReference>
<accession>E0TIX0</accession>
<dbReference type="HOGENOM" id="CLU_2739232_0_0_4"/>